<protein>
    <submittedName>
        <fullName evidence="3">Uncharacterized protein</fullName>
    </submittedName>
</protein>
<keyword evidence="4" id="KW-1185">Reference proteome</keyword>
<feature type="region of interest" description="Disordered" evidence="1">
    <location>
        <begin position="74"/>
        <end position="99"/>
    </location>
</feature>
<accession>A0A1R3HT10</accession>
<organism evidence="3 4">
    <name type="scientific">Corchorus olitorius</name>
    <dbReference type="NCBI Taxonomy" id="93759"/>
    <lineage>
        <taxon>Eukaryota</taxon>
        <taxon>Viridiplantae</taxon>
        <taxon>Streptophyta</taxon>
        <taxon>Embryophyta</taxon>
        <taxon>Tracheophyta</taxon>
        <taxon>Spermatophyta</taxon>
        <taxon>Magnoliopsida</taxon>
        <taxon>eudicotyledons</taxon>
        <taxon>Gunneridae</taxon>
        <taxon>Pentapetalae</taxon>
        <taxon>rosids</taxon>
        <taxon>malvids</taxon>
        <taxon>Malvales</taxon>
        <taxon>Malvaceae</taxon>
        <taxon>Grewioideae</taxon>
        <taxon>Apeibeae</taxon>
        <taxon>Corchorus</taxon>
    </lineage>
</organism>
<dbReference type="OrthoDB" id="1932094at2759"/>
<dbReference type="AlphaFoldDB" id="A0A1R3HT10"/>
<reference evidence="4" key="1">
    <citation type="submission" date="2013-09" db="EMBL/GenBank/DDBJ databases">
        <title>Corchorus olitorius genome sequencing.</title>
        <authorList>
            <person name="Alam M."/>
            <person name="Haque M.S."/>
            <person name="Islam M.S."/>
            <person name="Emdad E.M."/>
            <person name="Islam M.M."/>
            <person name="Ahmed B."/>
            <person name="Halim A."/>
            <person name="Hossen Q.M.M."/>
            <person name="Hossain M.Z."/>
            <person name="Ahmed R."/>
            <person name="Khan M.M."/>
            <person name="Islam R."/>
            <person name="Rashid M.M."/>
            <person name="Khan S.A."/>
            <person name="Rahman M.S."/>
            <person name="Alam M."/>
            <person name="Yahiya A.S."/>
            <person name="Khan M.S."/>
            <person name="Azam M.S."/>
            <person name="Haque T."/>
            <person name="Lashkar M.Z.H."/>
            <person name="Akhand A.I."/>
            <person name="Morshed G."/>
            <person name="Roy S."/>
            <person name="Uddin K.S."/>
            <person name="Rabeya T."/>
            <person name="Hossain A.S."/>
            <person name="Chowdhury A."/>
            <person name="Snigdha A.R."/>
            <person name="Mortoza M.S."/>
            <person name="Matin S.A."/>
            <person name="Hoque S.M.E."/>
            <person name="Islam M.K."/>
            <person name="Roy D.K."/>
            <person name="Haider R."/>
            <person name="Moosa M.M."/>
            <person name="Elias S.M."/>
            <person name="Hasan A.M."/>
            <person name="Jahan S."/>
            <person name="Shafiuddin M."/>
            <person name="Mahmood N."/>
            <person name="Shommy N.S."/>
        </authorList>
    </citation>
    <scope>NUCLEOTIDE SEQUENCE [LARGE SCALE GENOMIC DNA]</scope>
    <source>
        <strain evidence="4">cv. O-4</strain>
    </source>
</reference>
<gene>
    <name evidence="3" type="ORF">COLO4_27060</name>
</gene>
<proteinExistence type="predicted"/>
<dbReference type="EMBL" id="AWUE01019426">
    <property type="protein sequence ID" value="OMO73516.1"/>
    <property type="molecule type" value="Genomic_DNA"/>
</dbReference>
<dbReference type="Proteomes" id="UP000187203">
    <property type="component" value="Unassembled WGS sequence"/>
</dbReference>
<evidence type="ECO:0000313" key="3">
    <source>
        <dbReference type="EMBL" id="OMO73516.1"/>
    </source>
</evidence>
<feature type="signal peptide" evidence="2">
    <location>
        <begin position="1"/>
        <end position="30"/>
    </location>
</feature>
<comment type="caution">
    <text evidence="3">The sequence shown here is derived from an EMBL/GenBank/DDBJ whole genome shotgun (WGS) entry which is preliminary data.</text>
</comment>
<sequence>MEQIVVKSRPISITLLLLILLLSIPYFSTGGSLEVSEKEVYEIDYRGPETHSSIPPPDHSHGHKHWVHKETDFLHHKSSSKGLRGGIHKGRNANKKVHG</sequence>
<feature type="compositionally biased region" description="Basic residues" evidence="1">
    <location>
        <begin position="86"/>
        <end position="99"/>
    </location>
</feature>
<evidence type="ECO:0000256" key="1">
    <source>
        <dbReference type="SAM" id="MobiDB-lite"/>
    </source>
</evidence>
<keyword evidence="2" id="KW-0732">Signal</keyword>
<name>A0A1R3HT10_9ROSI</name>
<evidence type="ECO:0000313" key="4">
    <source>
        <dbReference type="Proteomes" id="UP000187203"/>
    </source>
</evidence>
<evidence type="ECO:0000256" key="2">
    <source>
        <dbReference type="SAM" id="SignalP"/>
    </source>
</evidence>
<feature type="chain" id="PRO_5012390420" evidence="2">
    <location>
        <begin position="31"/>
        <end position="99"/>
    </location>
</feature>